<protein>
    <submittedName>
        <fullName evidence="1">Uncharacterized protein</fullName>
    </submittedName>
</protein>
<name>M6WHA2_LEPBO</name>
<dbReference type="EMBL" id="AKWF02000106">
    <property type="protein sequence ID" value="EMO61133.1"/>
    <property type="molecule type" value="Genomic_DNA"/>
</dbReference>
<organism evidence="1 2">
    <name type="scientific">Leptospira borgpetersenii serovar Pomona str. 200901868</name>
    <dbReference type="NCBI Taxonomy" id="1192866"/>
    <lineage>
        <taxon>Bacteria</taxon>
        <taxon>Pseudomonadati</taxon>
        <taxon>Spirochaetota</taxon>
        <taxon>Spirochaetia</taxon>
        <taxon>Leptospirales</taxon>
        <taxon>Leptospiraceae</taxon>
        <taxon>Leptospira</taxon>
    </lineage>
</organism>
<proteinExistence type="predicted"/>
<reference evidence="1 2" key="1">
    <citation type="submission" date="2013-01" db="EMBL/GenBank/DDBJ databases">
        <authorList>
            <person name="Harkins D.M."/>
            <person name="Durkin A.S."/>
            <person name="Brinkac L.M."/>
            <person name="Haft D.H."/>
            <person name="Selengut J.D."/>
            <person name="Sanka R."/>
            <person name="DePew J."/>
            <person name="Purushe J."/>
            <person name="Picardeau M."/>
            <person name="Werts C."/>
            <person name="Goarant C."/>
            <person name="Vinetz J.M."/>
            <person name="Sutton G.G."/>
            <person name="Nierman W.C."/>
            <person name="Fouts D.E."/>
        </authorList>
    </citation>
    <scope>NUCLEOTIDE SEQUENCE [LARGE SCALE GENOMIC DNA]</scope>
    <source>
        <strain evidence="1 2">200901868</strain>
    </source>
</reference>
<gene>
    <name evidence="1" type="ORF">LEP1GSC133_1358</name>
</gene>
<accession>M6WHA2</accession>
<evidence type="ECO:0000313" key="1">
    <source>
        <dbReference type="EMBL" id="EMO61133.1"/>
    </source>
</evidence>
<dbReference type="Proteomes" id="UP000012159">
    <property type="component" value="Unassembled WGS sequence"/>
</dbReference>
<evidence type="ECO:0000313" key="2">
    <source>
        <dbReference type="Proteomes" id="UP000012159"/>
    </source>
</evidence>
<dbReference type="STRING" id="1192866.LEP1GSC133_1358"/>
<sequence length="46" mass="5278">MSSGSILKSRSKDSRTYFLRGDLDLRTIINPRFGKSVALHPFSCRY</sequence>
<dbReference type="AlphaFoldDB" id="M6WHA2"/>
<comment type="caution">
    <text evidence="1">The sequence shown here is derived from an EMBL/GenBank/DDBJ whole genome shotgun (WGS) entry which is preliminary data.</text>
</comment>